<dbReference type="EnsemblPlants" id="OGLUM01G39450.1">
    <property type="protein sequence ID" value="OGLUM01G39450.1"/>
    <property type="gene ID" value="OGLUM01G39450"/>
</dbReference>
<reference evidence="2" key="2">
    <citation type="submission" date="2015-04" db="UniProtKB">
        <authorList>
            <consortium name="EnsemblPlants"/>
        </authorList>
    </citation>
    <scope>IDENTIFICATION</scope>
</reference>
<dbReference type="HOGENOM" id="CLU_114716_0_0_1"/>
<feature type="region of interest" description="Disordered" evidence="1">
    <location>
        <begin position="1"/>
        <end position="31"/>
    </location>
</feature>
<organism evidence="2">
    <name type="scientific">Oryza glumipatula</name>
    <dbReference type="NCBI Taxonomy" id="40148"/>
    <lineage>
        <taxon>Eukaryota</taxon>
        <taxon>Viridiplantae</taxon>
        <taxon>Streptophyta</taxon>
        <taxon>Embryophyta</taxon>
        <taxon>Tracheophyta</taxon>
        <taxon>Spermatophyta</taxon>
        <taxon>Magnoliopsida</taxon>
        <taxon>Liliopsida</taxon>
        <taxon>Poales</taxon>
        <taxon>Poaceae</taxon>
        <taxon>BOP clade</taxon>
        <taxon>Oryzoideae</taxon>
        <taxon>Oryzeae</taxon>
        <taxon>Oryzinae</taxon>
        <taxon>Oryza</taxon>
    </lineage>
</organism>
<keyword evidence="3" id="KW-1185">Reference proteome</keyword>
<sequence>MTPKSRCSRTVKDETSHRVCQTPGQLGTNPRTGVANTARATGDHHESYANWQLGDAVAMLEVEEEDPERLMMTSADDEVVDARTVMKTTKAAKLRSERTTQLQLHVDAAARSPPVINAEKGASQHCNNQWRCGPQAAALRPEGGERSGTPKLDGVDACSMTIGCRSRCSRALERVIKLNMREAEL</sequence>
<feature type="compositionally biased region" description="Polar residues" evidence="1">
    <location>
        <begin position="18"/>
        <end position="31"/>
    </location>
</feature>
<accession>A0A0D9YGN2</accession>
<evidence type="ECO:0000256" key="1">
    <source>
        <dbReference type="SAM" id="MobiDB-lite"/>
    </source>
</evidence>
<dbReference type="AlphaFoldDB" id="A0A0D9YGN2"/>
<dbReference type="Gramene" id="OGLUM01G39450.1">
    <property type="protein sequence ID" value="OGLUM01G39450.1"/>
    <property type="gene ID" value="OGLUM01G39450"/>
</dbReference>
<name>A0A0D9YGN2_9ORYZ</name>
<evidence type="ECO:0000313" key="2">
    <source>
        <dbReference type="EnsemblPlants" id="OGLUM01G39450.1"/>
    </source>
</evidence>
<reference evidence="2" key="1">
    <citation type="submission" date="2013-08" db="EMBL/GenBank/DDBJ databases">
        <title>Oryza genome evolution.</title>
        <authorList>
            <person name="Wing R.A."/>
            <person name="Panaud O."/>
            <person name="Oliveira A.C."/>
        </authorList>
    </citation>
    <scope>NUCLEOTIDE SEQUENCE</scope>
</reference>
<dbReference type="Proteomes" id="UP000026961">
    <property type="component" value="Chromosome 1"/>
</dbReference>
<reference evidence="2" key="3">
    <citation type="submission" date="2018-05" db="EMBL/GenBank/DDBJ databases">
        <title>OgluRS3 (Oryza glumaepatula Reference Sequence Version 3).</title>
        <authorList>
            <person name="Zhang J."/>
            <person name="Kudrna D."/>
            <person name="Lee S."/>
            <person name="Talag J."/>
            <person name="Welchert J."/>
            <person name="Wing R.A."/>
        </authorList>
    </citation>
    <scope>NUCLEOTIDE SEQUENCE [LARGE SCALE GENOMIC DNA]</scope>
</reference>
<evidence type="ECO:0000313" key="3">
    <source>
        <dbReference type="Proteomes" id="UP000026961"/>
    </source>
</evidence>
<proteinExistence type="predicted"/>
<protein>
    <submittedName>
        <fullName evidence="2">Uncharacterized protein</fullName>
    </submittedName>
</protein>